<feature type="region of interest" description="Disordered" evidence="2">
    <location>
        <begin position="60"/>
        <end position="87"/>
    </location>
</feature>
<dbReference type="KEGG" id="ccar:109074766"/>
<reference evidence="3" key="1">
    <citation type="submission" date="2025-08" db="UniProtKB">
        <authorList>
            <consortium name="RefSeq"/>
        </authorList>
    </citation>
    <scope>IDENTIFICATION</scope>
    <source>
        <tissue evidence="3">Muscle</tissue>
    </source>
</reference>
<evidence type="ECO:0000256" key="1">
    <source>
        <dbReference type="ARBA" id="ARBA00025778"/>
    </source>
</evidence>
<dbReference type="GO" id="GO:0010468">
    <property type="term" value="P:regulation of gene expression"/>
    <property type="evidence" value="ECO:0007669"/>
    <property type="project" value="UniProtKB-ARBA"/>
</dbReference>
<dbReference type="GeneID" id="109074766"/>
<dbReference type="Proteomes" id="UP001155660">
    <property type="component" value="Chromosome A11"/>
</dbReference>
<dbReference type="OrthoDB" id="8767764at2759"/>
<evidence type="ECO:0000256" key="2">
    <source>
        <dbReference type="SAM" id="MobiDB-lite"/>
    </source>
</evidence>
<sequence length="286" mass="31685">MLRHFFTLHLYTYSYCKKMECDHQDEHGGRLPAGSKSNFHDDELQNNSVLSTSAFQHTESSDVKDLESSGTCLKDSELSPTDELSGKENSCLISPLSKSKPLAFDVHIKEVQADVKKSFQNIKNPPGSDINNAYPVRIQLPTNHLKTSHITNYKATHRHRKISQSSTSTSTLSHLSLKAPVEDLCASFLLACLFCKFWDCVLAVGDGCQYSVASICSSFCSNACCCDPSSLEEYIDFCSCCSCTEYMEACGCTCGENTFDCSICDLCLQTTECLELGMELSQLLFH</sequence>
<dbReference type="AlphaFoldDB" id="A0A9Q9YLC4"/>
<accession>A0A9Q9YLC4</accession>
<proteinExistence type="inferred from homology"/>
<gene>
    <name evidence="3" type="primary">LOC109074766</name>
</gene>
<dbReference type="RefSeq" id="XP_042622351.1">
    <property type="nucleotide sequence ID" value="XM_042766417.1"/>
</dbReference>
<protein>
    <submittedName>
        <fullName evidence="3">Uncharacterized protein LOC109074766 isoform X1</fullName>
    </submittedName>
</protein>
<comment type="similarity">
    <text evidence="1">Belongs to the MDFI family.</text>
</comment>
<dbReference type="InterPro" id="IPR026134">
    <property type="entry name" value="MDFI/MDFIC"/>
</dbReference>
<dbReference type="Pfam" id="PF15316">
    <property type="entry name" value="MDFI"/>
    <property type="match status" value="1"/>
</dbReference>
<name>A0A9Q9YLC4_CYPCA</name>
<evidence type="ECO:0000313" key="3">
    <source>
        <dbReference type="RefSeq" id="XP_042622351.1"/>
    </source>
</evidence>
<organism evidence="3">
    <name type="scientific">Cyprinus carpio</name>
    <name type="common">Common carp</name>
    <dbReference type="NCBI Taxonomy" id="7962"/>
    <lineage>
        <taxon>Eukaryota</taxon>
        <taxon>Metazoa</taxon>
        <taxon>Chordata</taxon>
        <taxon>Craniata</taxon>
        <taxon>Vertebrata</taxon>
        <taxon>Euteleostomi</taxon>
        <taxon>Actinopterygii</taxon>
        <taxon>Neopterygii</taxon>
        <taxon>Teleostei</taxon>
        <taxon>Ostariophysi</taxon>
        <taxon>Cypriniformes</taxon>
        <taxon>Cyprinidae</taxon>
        <taxon>Cyprininae</taxon>
        <taxon>Cyprinus</taxon>
    </lineage>
</organism>